<reference evidence="13 14" key="1">
    <citation type="submission" date="2015-01" db="EMBL/GenBank/DDBJ databases">
        <title>Genome sequencing of Jeotgalibacillus soli.</title>
        <authorList>
            <person name="Goh K.M."/>
            <person name="Chan K.-G."/>
            <person name="Yaakop A.S."/>
            <person name="Ee R."/>
            <person name="Gan H.M."/>
            <person name="Chan C.S."/>
        </authorList>
    </citation>
    <scope>NUCLEOTIDE SEQUENCE [LARGE SCALE GENOMIC DNA]</scope>
    <source>
        <strain evidence="13 14">P9</strain>
    </source>
</reference>
<evidence type="ECO:0000256" key="8">
    <source>
        <dbReference type="ARBA" id="ARBA00024799"/>
    </source>
</evidence>
<keyword evidence="6 11" id="KW-0067">ATP-binding</keyword>
<sequence length="477" mass="53541">MTNFETVIGLEVHVELKTDSKMFSPAPAHFGAEPNTNTNVIDLGYPGVLPVINKRAVEWGMKAALALNCEIAEHTKFDRKNYFYPDNPKAYQISQFDQPIGENGWIEIEVDGYKKKIGITRLHLEEDAGKLTHTDQGYSLVDYNRQGTPLIEIVSEPDIRTPAEAYAYLEKLKAIIQYTGVSDCKMEEGSLRCDANISLRPVGQEEFGTKAELKNLNSFNFVKKGLEHEEIRQEQVLLAGGEIQQETRRFDESTGKTLLMRVKEGSDDYRYFPEPDLVDMYIDEEWKESVRASIPELPDARKKRYVEDLGLPAYDAMVLTLTKEMSDFFEATIDQGADAKQASNWLMGEVSAYLNAEQKELKDVALTPQGLAGMIKLIEDGTISSKIAKKVFKELIENGGDAQKIVKEKGLIQISDEGALLQFVTDVLDNNPQSIEDFKNGKDRAIGFLVGQIMKASKGQANPPMVNKLLLQEINKR</sequence>
<evidence type="ECO:0000256" key="5">
    <source>
        <dbReference type="ARBA" id="ARBA00022741"/>
    </source>
</evidence>
<dbReference type="GO" id="GO:0016740">
    <property type="term" value="F:transferase activity"/>
    <property type="evidence" value="ECO:0007669"/>
    <property type="project" value="UniProtKB-KW"/>
</dbReference>
<dbReference type="InterPro" id="IPR014746">
    <property type="entry name" value="Gln_synth/guanido_kin_cat_dom"/>
</dbReference>
<evidence type="ECO:0000313" key="14">
    <source>
        <dbReference type="Proteomes" id="UP000031938"/>
    </source>
</evidence>
<dbReference type="InterPro" id="IPR004413">
    <property type="entry name" value="GatB"/>
</dbReference>
<dbReference type="FunFam" id="1.10.10.410:FF:000001">
    <property type="entry name" value="Aspartyl/glutamyl-tRNA(Asn/Gln) amidotransferase subunit B"/>
    <property type="match status" value="1"/>
</dbReference>
<comment type="subunit">
    <text evidence="2 11">Heterotrimer of A, B and C subunits.</text>
</comment>
<dbReference type="EC" id="6.3.5.-" evidence="11"/>
<evidence type="ECO:0000256" key="6">
    <source>
        <dbReference type="ARBA" id="ARBA00022840"/>
    </source>
</evidence>
<evidence type="ECO:0000256" key="2">
    <source>
        <dbReference type="ARBA" id="ARBA00011123"/>
    </source>
</evidence>
<dbReference type="NCBIfam" id="NF004012">
    <property type="entry name" value="PRK05477.1-2"/>
    <property type="match status" value="1"/>
</dbReference>
<dbReference type="SUPFAM" id="SSF55931">
    <property type="entry name" value="Glutamine synthetase/guanido kinase"/>
    <property type="match status" value="1"/>
</dbReference>
<dbReference type="InterPro" id="IPR023168">
    <property type="entry name" value="GatB_Yqey_C_2"/>
</dbReference>
<keyword evidence="14" id="KW-1185">Reference proteome</keyword>
<dbReference type="SMART" id="SM00845">
    <property type="entry name" value="GatB_Yqey"/>
    <property type="match status" value="1"/>
</dbReference>
<dbReference type="HAMAP" id="MF_00121">
    <property type="entry name" value="GatB"/>
    <property type="match status" value="1"/>
</dbReference>
<evidence type="ECO:0000313" key="13">
    <source>
        <dbReference type="EMBL" id="KIL48178.1"/>
    </source>
</evidence>
<name>A0A0C2VW15_9BACL</name>
<dbReference type="InterPro" id="IPR042114">
    <property type="entry name" value="GatB_C_1"/>
</dbReference>
<dbReference type="Gene3D" id="1.10.10.410">
    <property type="match status" value="1"/>
</dbReference>
<dbReference type="FunFam" id="1.10.150.380:FF:000001">
    <property type="entry name" value="Aspartyl/glutamyl-tRNA(Asn/Gln) amidotransferase subunit B"/>
    <property type="match status" value="1"/>
</dbReference>
<dbReference type="OrthoDB" id="9804078at2"/>
<evidence type="ECO:0000256" key="4">
    <source>
        <dbReference type="ARBA" id="ARBA00022598"/>
    </source>
</evidence>
<comment type="caution">
    <text evidence="13">The sequence shown here is derived from an EMBL/GenBank/DDBJ whole genome shotgun (WGS) entry which is preliminary data.</text>
</comment>
<dbReference type="InterPro" id="IPR006075">
    <property type="entry name" value="Asn/Gln-tRNA_Trfase_suB/E_cat"/>
</dbReference>
<dbReference type="Pfam" id="PF02637">
    <property type="entry name" value="GatB_Yqey"/>
    <property type="match status" value="1"/>
</dbReference>
<comment type="function">
    <text evidence="8 11">Allows the formation of correctly charged Asn-tRNA(Asn) or Gln-tRNA(Gln) through the transamidation of misacylated Asp-tRNA(Asn) or Glu-tRNA(Gln) in organisms which lack either or both of asparaginyl-tRNA or glutaminyl-tRNA synthetases. The reaction takes place in the presence of glutamine and ATP through an activated phospho-Asp-tRNA(Asn) or phospho-Glu-tRNA(Gln).</text>
</comment>
<dbReference type="STRING" id="889306.KP78_16250"/>
<accession>A0A0C2VW15</accession>
<dbReference type="SUPFAM" id="SSF89095">
    <property type="entry name" value="GatB/YqeY motif"/>
    <property type="match status" value="1"/>
</dbReference>
<dbReference type="Proteomes" id="UP000031938">
    <property type="component" value="Unassembled WGS sequence"/>
</dbReference>
<dbReference type="NCBIfam" id="NF004011">
    <property type="entry name" value="PRK05477.1-1"/>
    <property type="match status" value="1"/>
</dbReference>
<dbReference type="GO" id="GO:0050566">
    <property type="term" value="F:asparaginyl-tRNA synthase (glutamine-hydrolyzing) activity"/>
    <property type="evidence" value="ECO:0007669"/>
    <property type="project" value="RHEA"/>
</dbReference>
<evidence type="ECO:0000256" key="9">
    <source>
        <dbReference type="ARBA" id="ARBA00047380"/>
    </source>
</evidence>
<dbReference type="GO" id="GO:0006412">
    <property type="term" value="P:translation"/>
    <property type="evidence" value="ECO:0007669"/>
    <property type="project" value="UniProtKB-UniRule"/>
</dbReference>
<organism evidence="13 14">
    <name type="scientific">Jeotgalibacillus soli</name>
    <dbReference type="NCBI Taxonomy" id="889306"/>
    <lineage>
        <taxon>Bacteria</taxon>
        <taxon>Bacillati</taxon>
        <taxon>Bacillota</taxon>
        <taxon>Bacilli</taxon>
        <taxon>Bacillales</taxon>
        <taxon>Caryophanaceae</taxon>
        <taxon>Jeotgalibacillus</taxon>
    </lineage>
</organism>
<comment type="catalytic activity">
    <reaction evidence="10 11">
        <text>L-glutamyl-tRNA(Gln) + L-glutamine + ATP + H2O = L-glutaminyl-tRNA(Gln) + L-glutamate + ADP + phosphate + H(+)</text>
        <dbReference type="Rhea" id="RHEA:17521"/>
        <dbReference type="Rhea" id="RHEA-COMP:9681"/>
        <dbReference type="Rhea" id="RHEA-COMP:9684"/>
        <dbReference type="ChEBI" id="CHEBI:15377"/>
        <dbReference type="ChEBI" id="CHEBI:15378"/>
        <dbReference type="ChEBI" id="CHEBI:29985"/>
        <dbReference type="ChEBI" id="CHEBI:30616"/>
        <dbReference type="ChEBI" id="CHEBI:43474"/>
        <dbReference type="ChEBI" id="CHEBI:58359"/>
        <dbReference type="ChEBI" id="CHEBI:78520"/>
        <dbReference type="ChEBI" id="CHEBI:78521"/>
        <dbReference type="ChEBI" id="CHEBI:456216"/>
    </reaction>
</comment>
<comment type="similarity">
    <text evidence="1 11">Belongs to the GatB/GatE family. GatB subfamily.</text>
</comment>
<comment type="catalytic activity">
    <reaction evidence="9 11">
        <text>L-aspartyl-tRNA(Asn) + L-glutamine + ATP + H2O = L-asparaginyl-tRNA(Asn) + L-glutamate + ADP + phosphate + 2 H(+)</text>
        <dbReference type="Rhea" id="RHEA:14513"/>
        <dbReference type="Rhea" id="RHEA-COMP:9674"/>
        <dbReference type="Rhea" id="RHEA-COMP:9677"/>
        <dbReference type="ChEBI" id="CHEBI:15377"/>
        <dbReference type="ChEBI" id="CHEBI:15378"/>
        <dbReference type="ChEBI" id="CHEBI:29985"/>
        <dbReference type="ChEBI" id="CHEBI:30616"/>
        <dbReference type="ChEBI" id="CHEBI:43474"/>
        <dbReference type="ChEBI" id="CHEBI:58359"/>
        <dbReference type="ChEBI" id="CHEBI:78515"/>
        <dbReference type="ChEBI" id="CHEBI:78516"/>
        <dbReference type="ChEBI" id="CHEBI:456216"/>
    </reaction>
</comment>
<evidence type="ECO:0000259" key="12">
    <source>
        <dbReference type="SMART" id="SM00845"/>
    </source>
</evidence>
<evidence type="ECO:0000256" key="1">
    <source>
        <dbReference type="ARBA" id="ARBA00005306"/>
    </source>
</evidence>
<dbReference type="RefSeq" id="WP_041087788.1">
    <property type="nucleotide sequence ID" value="NZ_JXRP01000013.1"/>
</dbReference>
<dbReference type="Gene3D" id="1.10.150.380">
    <property type="entry name" value="GatB domain, N-terminal subdomain"/>
    <property type="match status" value="1"/>
</dbReference>
<evidence type="ECO:0000256" key="11">
    <source>
        <dbReference type="HAMAP-Rule" id="MF_00121"/>
    </source>
</evidence>
<dbReference type="Pfam" id="PF02934">
    <property type="entry name" value="GatB_N"/>
    <property type="match status" value="1"/>
</dbReference>
<keyword evidence="7 11" id="KW-0648">Protein biosynthesis</keyword>
<dbReference type="EMBL" id="JXRP01000013">
    <property type="protein sequence ID" value="KIL48178.1"/>
    <property type="molecule type" value="Genomic_DNA"/>
</dbReference>
<evidence type="ECO:0000256" key="3">
    <source>
        <dbReference type="ARBA" id="ARBA00016923"/>
    </source>
</evidence>
<dbReference type="InterPro" id="IPR017958">
    <property type="entry name" value="Gln-tRNA_amidoTrfase_suB_CS"/>
</dbReference>
<evidence type="ECO:0000256" key="10">
    <source>
        <dbReference type="ARBA" id="ARBA00047913"/>
    </source>
</evidence>
<dbReference type="InterPro" id="IPR018027">
    <property type="entry name" value="Asn/Gln_amidotransferase"/>
</dbReference>
<dbReference type="InterPro" id="IPR003789">
    <property type="entry name" value="Asn/Gln_tRNA_amidoTrase-B-like"/>
</dbReference>
<protein>
    <recommendedName>
        <fullName evidence="3 11">Aspartyl/glutamyl-tRNA(Asn/Gln) amidotransferase subunit B</fullName>
        <shortName evidence="11">Asp/Glu-ADT subunit B</shortName>
        <ecNumber evidence="11">6.3.5.-</ecNumber>
    </recommendedName>
</protein>
<dbReference type="AlphaFoldDB" id="A0A0C2VW15"/>
<dbReference type="PANTHER" id="PTHR11659">
    <property type="entry name" value="GLUTAMYL-TRNA GLN AMIDOTRANSFERASE SUBUNIT B MITOCHONDRIAL AND PROKARYOTIC PET112-RELATED"/>
    <property type="match status" value="1"/>
</dbReference>
<keyword evidence="13" id="KW-0808">Transferase</keyword>
<evidence type="ECO:0000256" key="7">
    <source>
        <dbReference type="ARBA" id="ARBA00022917"/>
    </source>
</evidence>
<dbReference type="GO" id="GO:0070681">
    <property type="term" value="P:glutaminyl-tRNAGln biosynthesis via transamidation"/>
    <property type="evidence" value="ECO:0007669"/>
    <property type="project" value="TreeGrafter"/>
</dbReference>
<gene>
    <name evidence="11" type="primary">gatB</name>
    <name evidence="13" type="ORF">KP78_16250</name>
</gene>
<dbReference type="NCBIfam" id="NF004014">
    <property type="entry name" value="PRK05477.1-4"/>
    <property type="match status" value="1"/>
</dbReference>
<dbReference type="NCBIfam" id="TIGR00133">
    <property type="entry name" value="gatB"/>
    <property type="match status" value="1"/>
</dbReference>
<dbReference type="PROSITE" id="PS01234">
    <property type="entry name" value="GATB"/>
    <property type="match status" value="1"/>
</dbReference>
<dbReference type="PATRIC" id="fig|889306.3.peg.1632"/>
<dbReference type="GO" id="GO:0005524">
    <property type="term" value="F:ATP binding"/>
    <property type="evidence" value="ECO:0007669"/>
    <property type="project" value="UniProtKB-KW"/>
</dbReference>
<proteinExistence type="inferred from homology"/>
<keyword evidence="5 11" id="KW-0547">Nucleotide-binding</keyword>
<dbReference type="InterPro" id="IPR017959">
    <property type="entry name" value="Asn/Gln-tRNA_amidoTrfase_suB/E"/>
</dbReference>
<keyword evidence="4 11" id="KW-0436">Ligase</keyword>
<dbReference type="GO" id="GO:0050567">
    <property type="term" value="F:glutaminyl-tRNA synthase (glutamine-hydrolyzing) activity"/>
    <property type="evidence" value="ECO:0007669"/>
    <property type="project" value="UniProtKB-UniRule"/>
</dbReference>
<dbReference type="PANTHER" id="PTHR11659:SF0">
    <property type="entry name" value="GLUTAMYL-TRNA(GLN) AMIDOTRANSFERASE SUBUNIT B, MITOCHONDRIAL"/>
    <property type="match status" value="1"/>
</dbReference>
<feature type="domain" description="Asn/Gln amidotransferase" evidence="12">
    <location>
        <begin position="327"/>
        <end position="474"/>
    </location>
</feature>